<evidence type="ECO:0000313" key="3">
    <source>
        <dbReference type="Proteomes" id="UP000468901"/>
    </source>
</evidence>
<dbReference type="PANTHER" id="PTHR36573">
    <property type="entry name" value="INTERMEMBRANE PHOSPHOLIPID TRANSPORT SYSTEM BINDING PROTEIN MLAC"/>
    <property type="match status" value="1"/>
</dbReference>
<dbReference type="AlphaFoldDB" id="A0A6N6VEB8"/>
<dbReference type="Pfam" id="PF05494">
    <property type="entry name" value="MlaC"/>
    <property type="match status" value="1"/>
</dbReference>
<dbReference type="InterPro" id="IPR042245">
    <property type="entry name" value="Tgt2/MlaC_sf"/>
</dbReference>
<dbReference type="PANTHER" id="PTHR36573:SF1">
    <property type="entry name" value="INTERMEMBRANE PHOSPHOLIPID TRANSPORT SYSTEM BINDING PROTEIN MLAC"/>
    <property type="match status" value="1"/>
</dbReference>
<keyword evidence="3" id="KW-1185">Reference proteome</keyword>
<comment type="caution">
    <text evidence="2">The sequence shown here is derived from an EMBL/GenBank/DDBJ whole genome shotgun (WGS) entry which is preliminary data.</text>
</comment>
<evidence type="ECO:0000313" key="2">
    <source>
        <dbReference type="EMBL" id="KAB7738893.1"/>
    </source>
</evidence>
<keyword evidence="1" id="KW-0732">Signal</keyword>
<feature type="signal peptide" evidence="1">
    <location>
        <begin position="1"/>
        <end position="32"/>
    </location>
</feature>
<dbReference type="Gene3D" id="3.10.450.710">
    <property type="entry name" value="Tgt2/MlaC"/>
    <property type="match status" value="1"/>
</dbReference>
<protein>
    <recommendedName>
        <fullName evidence="4">ABC transporter substrate-binding protein</fullName>
    </recommendedName>
</protein>
<feature type="chain" id="PRO_5026967727" description="ABC transporter substrate-binding protein" evidence="1">
    <location>
        <begin position="33"/>
        <end position="225"/>
    </location>
</feature>
<dbReference type="EMBL" id="WESC01000015">
    <property type="protein sequence ID" value="KAB7738893.1"/>
    <property type="molecule type" value="Genomic_DNA"/>
</dbReference>
<sequence>MSRLNFMRSAFAPVAFCVALLASTVGSLPAQAANADPAAEAWVSNVSQQAIKIISDKSLDRTGREAQFAALLGTNADMQRIAAFCLGQFLRTPTPDQKNEYIKLFDNFVVKVYVTRLSDYHDEKLVITGSQLKGDTQALVQSQINFTNGREPVKVTWWLLKKDGGYKLFDVNVVGVWLAQEQRSAFTSVINNHGGDFTALLDHLKQQIADAENGKLPTTAATTAQ</sequence>
<evidence type="ECO:0008006" key="4">
    <source>
        <dbReference type="Google" id="ProtNLM"/>
    </source>
</evidence>
<gene>
    <name evidence="2" type="ORF">F2P47_14855</name>
</gene>
<accession>A0A6N6VEB8</accession>
<reference evidence="2 3" key="1">
    <citation type="submission" date="2019-09" db="EMBL/GenBank/DDBJ databases">
        <title>Parvibaculum sedimenti sp. nov., isolated from sediment.</title>
        <authorList>
            <person name="Wang Y."/>
        </authorList>
    </citation>
    <scope>NUCLEOTIDE SEQUENCE [LARGE SCALE GENOMIC DNA]</scope>
    <source>
        <strain evidence="2 3">HXT-9</strain>
    </source>
</reference>
<organism evidence="2 3">
    <name type="scientific">Parvibaculum sedimenti</name>
    <dbReference type="NCBI Taxonomy" id="2608632"/>
    <lineage>
        <taxon>Bacteria</taxon>
        <taxon>Pseudomonadati</taxon>
        <taxon>Pseudomonadota</taxon>
        <taxon>Alphaproteobacteria</taxon>
        <taxon>Hyphomicrobiales</taxon>
        <taxon>Parvibaculaceae</taxon>
        <taxon>Parvibaculum</taxon>
    </lineage>
</organism>
<evidence type="ECO:0000256" key="1">
    <source>
        <dbReference type="SAM" id="SignalP"/>
    </source>
</evidence>
<proteinExistence type="predicted"/>
<dbReference type="Proteomes" id="UP000468901">
    <property type="component" value="Unassembled WGS sequence"/>
</dbReference>
<name>A0A6N6VEB8_9HYPH</name>
<dbReference type="InterPro" id="IPR008869">
    <property type="entry name" value="MlaC/ttg2D"/>
</dbReference>
<dbReference type="RefSeq" id="WP_152217168.1">
    <property type="nucleotide sequence ID" value="NZ_JBAQYD010000151.1"/>
</dbReference>